<evidence type="ECO:0000313" key="3">
    <source>
        <dbReference type="EMBL" id="CAK0771900.1"/>
    </source>
</evidence>
<dbReference type="Proteomes" id="UP001314263">
    <property type="component" value="Unassembled WGS sequence"/>
</dbReference>
<name>A0AAV1I4E2_9CHLO</name>
<protein>
    <recommendedName>
        <fullName evidence="2">BRCT domain-containing protein</fullName>
    </recommendedName>
</protein>
<dbReference type="AlphaFoldDB" id="A0AAV1I4E2"/>
<feature type="region of interest" description="Disordered" evidence="1">
    <location>
        <begin position="118"/>
        <end position="142"/>
    </location>
</feature>
<proteinExistence type="predicted"/>
<evidence type="ECO:0000259" key="2">
    <source>
        <dbReference type="PROSITE" id="PS50172"/>
    </source>
</evidence>
<sequence>MQQLSITGTGYFGTSRLRVKQLANALGLQYTGELIQGVSRILVVADSPLQSQAELLHGLKARTAAQWGDISIVSHQWLEDSALQGVLCNTEGYLLLQEGGIPNASVLASSTTGAALASSAEDADDSSSVDSPELLRSCDNPDSANAIDSLWSSGSRASADGSRVQTPHTEPDVAKSCSAQALRKAWETADHQAGQQISSSTNLLPLPLQLICQTTSTSSYAPAIDASLGEGSDATSSPAPAVRVAVSHRLRRAPLHSTAAAFHRVPAGNVTFYGRLTVHHPELRAPLEFCLRDRHHGALVYYGDSADGQLRELAYAQLLYCYRLAGDDRTYIEHEYLYDADDIRQQRTGSCFLEQHPMADLELVHSSEVYHSVADVIDGEFWLTDRATAERAHALSLSQADRPCLCLFVACSWDRLTGGLINAPA</sequence>
<comment type="caution">
    <text evidence="3">The sequence shown here is derived from an EMBL/GenBank/DDBJ whole genome shotgun (WGS) entry which is preliminary data.</text>
</comment>
<dbReference type="Pfam" id="PF12738">
    <property type="entry name" value="PTCB-BRCT"/>
    <property type="match status" value="1"/>
</dbReference>
<dbReference type="SUPFAM" id="SSF52113">
    <property type="entry name" value="BRCT domain"/>
    <property type="match status" value="1"/>
</dbReference>
<organism evidence="3 4">
    <name type="scientific">Coccomyxa viridis</name>
    <dbReference type="NCBI Taxonomy" id="1274662"/>
    <lineage>
        <taxon>Eukaryota</taxon>
        <taxon>Viridiplantae</taxon>
        <taxon>Chlorophyta</taxon>
        <taxon>core chlorophytes</taxon>
        <taxon>Trebouxiophyceae</taxon>
        <taxon>Trebouxiophyceae incertae sedis</taxon>
        <taxon>Coccomyxaceae</taxon>
        <taxon>Coccomyxa</taxon>
    </lineage>
</organism>
<keyword evidence="4" id="KW-1185">Reference proteome</keyword>
<accession>A0AAV1I4E2</accession>
<reference evidence="3 4" key="1">
    <citation type="submission" date="2023-10" db="EMBL/GenBank/DDBJ databases">
        <authorList>
            <person name="Maclean D."/>
            <person name="Macfadyen A."/>
        </authorList>
    </citation>
    <scope>NUCLEOTIDE SEQUENCE [LARGE SCALE GENOMIC DNA]</scope>
</reference>
<evidence type="ECO:0000256" key="1">
    <source>
        <dbReference type="SAM" id="MobiDB-lite"/>
    </source>
</evidence>
<gene>
    <name evidence="3" type="ORF">CVIRNUC_003908</name>
</gene>
<dbReference type="PROSITE" id="PS50172">
    <property type="entry name" value="BRCT"/>
    <property type="match status" value="1"/>
</dbReference>
<dbReference type="EMBL" id="CAUYUE010000005">
    <property type="protein sequence ID" value="CAK0771900.1"/>
    <property type="molecule type" value="Genomic_DNA"/>
</dbReference>
<dbReference type="InterPro" id="IPR036420">
    <property type="entry name" value="BRCT_dom_sf"/>
</dbReference>
<evidence type="ECO:0000313" key="4">
    <source>
        <dbReference type="Proteomes" id="UP001314263"/>
    </source>
</evidence>
<feature type="domain" description="BRCT" evidence="2">
    <location>
        <begin position="1"/>
        <end position="95"/>
    </location>
</feature>
<dbReference type="InterPro" id="IPR001357">
    <property type="entry name" value="BRCT_dom"/>
</dbReference>
<dbReference type="Gene3D" id="3.40.50.10190">
    <property type="entry name" value="BRCT domain"/>
    <property type="match status" value="1"/>
</dbReference>